<dbReference type="PANTHER" id="PTHR43278:SF4">
    <property type="entry name" value="NAD(P)H-DEPENDENT FMN-CONTAINING OXIDOREDUCTASE YWQN-RELATED"/>
    <property type="match status" value="1"/>
</dbReference>
<evidence type="ECO:0000256" key="1">
    <source>
        <dbReference type="ARBA" id="ARBA00022630"/>
    </source>
</evidence>
<keyword evidence="2" id="KW-0288">FMN</keyword>
<keyword evidence="5" id="KW-1185">Reference proteome</keyword>
<dbReference type="InterPro" id="IPR029039">
    <property type="entry name" value="Flavoprotein-like_sf"/>
</dbReference>
<dbReference type="Proteomes" id="UP000018850">
    <property type="component" value="Unassembled WGS sequence"/>
</dbReference>
<dbReference type="eggNOG" id="COG0655">
    <property type="taxonomic scope" value="Bacteria"/>
</dbReference>
<dbReference type="Gene3D" id="3.40.50.360">
    <property type="match status" value="1"/>
</dbReference>
<dbReference type="EMBL" id="AYXY01000001">
    <property type="protein sequence ID" value="ETN96820.1"/>
    <property type="molecule type" value="Genomic_DNA"/>
</dbReference>
<evidence type="ECO:0000259" key="3">
    <source>
        <dbReference type="Pfam" id="PF03358"/>
    </source>
</evidence>
<dbReference type="RefSeq" id="WP_235444226.1">
    <property type="nucleotide sequence ID" value="NZ_AYXY01000001.1"/>
</dbReference>
<evidence type="ECO:0000313" key="5">
    <source>
        <dbReference type="Proteomes" id="UP000018850"/>
    </source>
</evidence>
<gene>
    <name evidence="4" type="ORF">P278_02460</name>
</gene>
<evidence type="ECO:0000256" key="2">
    <source>
        <dbReference type="ARBA" id="ARBA00022643"/>
    </source>
</evidence>
<dbReference type="InterPro" id="IPR005025">
    <property type="entry name" value="FMN_Rdtase-like_dom"/>
</dbReference>
<sequence length="171" mass="19743">MMNKKTVIIQGSSRSNGNTNRMTSFLQNNFGFEVVDLNTKNIHPYHYDYKYKNDDFIPTIKEIVTKYDTMIFATPIYWYTMSGIMKNFFDRITDCLKTEKSIGKQLKGKNMAVLSCGSDAELKKGFTMPFEESAKYLGMEYLGNIHTWIADEEIPPQVKGGLEKFARELKI</sequence>
<dbReference type="InterPro" id="IPR051796">
    <property type="entry name" value="ISF_SsuE-like"/>
</dbReference>
<reference evidence="4 5" key="2">
    <citation type="journal article" date="2016" name="Genome Announc.">
        <title>Draft Genome Sequence of Zhouia amylolytica AD3, Isolated from Tidal Flat Sediment.</title>
        <authorList>
            <person name="Jia B."/>
            <person name="Jin H.M."/>
            <person name="Lee H.J."/>
            <person name="Jeon C.O."/>
        </authorList>
    </citation>
    <scope>NUCLEOTIDE SEQUENCE [LARGE SCALE GENOMIC DNA]</scope>
    <source>
        <strain evidence="4 5">AD3</strain>
    </source>
</reference>
<feature type="domain" description="NADPH-dependent FMN reductase-like" evidence="3">
    <location>
        <begin position="5"/>
        <end position="119"/>
    </location>
</feature>
<comment type="caution">
    <text evidence="4">The sequence shown here is derived from an EMBL/GenBank/DDBJ whole genome shotgun (WGS) entry which is preliminary data.</text>
</comment>
<organism evidence="4 5">
    <name type="scientific">Zhouia amylolytica AD3</name>
    <dbReference type="NCBI Taxonomy" id="1286632"/>
    <lineage>
        <taxon>Bacteria</taxon>
        <taxon>Pseudomonadati</taxon>
        <taxon>Bacteroidota</taxon>
        <taxon>Flavobacteriia</taxon>
        <taxon>Flavobacteriales</taxon>
        <taxon>Flavobacteriaceae</taxon>
        <taxon>Zhouia</taxon>
    </lineage>
</organism>
<proteinExistence type="predicted"/>
<protein>
    <submittedName>
        <fullName evidence="4">NADPH-dependent FMN reductase</fullName>
    </submittedName>
</protein>
<dbReference type="STRING" id="376730.SAMN04487906_2328"/>
<dbReference type="AlphaFoldDB" id="W2URP6"/>
<dbReference type="PANTHER" id="PTHR43278">
    <property type="entry name" value="NAD(P)H-DEPENDENT FMN-CONTAINING OXIDOREDUCTASE YWQN-RELATED"/>
    <property type="match status" value="1"/>
</dbReference>
<dbReference type="Pfam" id="PF03358">
    <property type="entry name" value="FMN_red"/>
    <property type="match status" value="1"/>
</dbReference>
<name>W2URP6_9FLAO</name>
<accession>W2URP6</accession>
<dbReference type="GO" id="GO:0016491">
    <property type="term" value="F:oxidoreductase activity"/>
    <property type="evidence" value="ECO:0007669"/>
    <property type="project" value="InterPro"/>
</dbReference>
<evidence type="ECO:0000313" key="4">
    <source>
        <dbReference type="EMBL" id="ETN96820.1"/>
    </source>
</evidence>
<dbReference type="SUPFAM" id="SSF52218">
    <property type="entry name" value="Flavoproteins"/>
    <property type="match status" value="1"/>
</dbReference>
<reference evidence="5" key="1">
    <citation type="submission" date="2013-11" db="EMBL/GenBank/DDBJ databases">
        <title>Draft genome sequence from a member of Zhouia, isolated tidal flat.</title>
        <authorList>
            <person name="Jin H."/>
            <person name="Jeon C.O."/>
        </authorList>
    </citation>
    <scope>NUCLEOTIDE SEQUENCE [LARGE SCALE GENOMIC DNA]</scope>
    <source>
        <strain evidence="5">AD3</strain>
    </source>
</reference>
<keyword evidence="1" id="KW-0285">Flavoprotein</keyword>